<reference evidence="3" key="1">
    <citation type="submission" date="2015-04" db="EMBL/GenBank/DDBJ databases">
        <title>The genome sequence of the plant pathogenic Rhizarian Plasmodiophora brassicae reveals insights in its biotrophic life cycle and the origin of chitin synthesis.</title>
        <authorList>
            <person name="Schwelm A."/>
            <person name="Fogelqvist J."/>
            <person name="Knaust A."/>
            <person name="Julke S."/>
            <person name="Lilja T."/>
            <person name="Dhandapani V."/>
            <person name="Bonilla-Rosso G."/>
            <person name="Karlsson M."/>
            <person name="Shevchenko A."/>
            <person name="Choi S.R."/>
            <person name="Kim H.G."/>
            <person name="Park J.Y."/>
            <person name="Lim Y.P."/>
            <person name="Ludwig-Muller J."/>
            <person name="Dixelius C."/>
        </authorList>
    </citation>
    <scope>NUCLEOTIDE SEQUENCE</scope>
    <source>
        <tissue evidence="3">Potato root galls</tissue>
    </source>
</reference>
<protein>
    <recommendedName>
        <fullName evidence="2">Apple domain-containing protein</fullName>
    </recommendedName>
</protein>
<dbReference type="InterPro" id="IPR003609">
    <property type="entry name" value="Pan_app"/>
</dbReference>
<name>A0A0H5QFI6_9EUKA</name>
<feature type="signal peptide" evidence="1">
    <location>
        <begin position="1"/>
        <end position="29"/>
    </location>
</feature>
<evidence type="ECO:0000256" key="1">
    <source>
        <dbReference type="SAM" id="SignalP"/>
    </source>
</evidence>
<feature type="domain" description="Apple" evidence="2">
    <location>
        <begin position="31"/>
        <end position="115"/>
    </location>
</feature>
<accession>A0A0H5QFI6</accession>
<evidence type="ECO:0000259" key="2">
    <source>
        <dbReference type="PROSITE" id="PS50948"/>
    </source>
</evidence>
<feature type="chain" id="PRO_5005222700" description="Apple domain-containing protein" evidence="1">
    <location>
        <begin position="30"/>
        <end position="192"/>
    </location>
</feature>
<keyword evidence="1" id="KW-0732">Signal</keyword>
<dbReference type="EMBL" id="HACM01000356">
    <property type="protein sequence ID" value="CRZ00798.1"/>
    <property type="molecule type" value="Transcribed_RNA"/>
</dbReference>
<dbReference type="Pfam" id="PF00024">
    <property type="entry name" value="PAN_1"/>
    <property type="match status" value="1"/>
</dbReference>
<dbReference type="SUPFAM" id="SSF57414">
    <property type="entry name" value="Hairpin loop containing domain-like"/>
    <property type="match status" value="1"/>
</dbReference>
<dbReference type="PROSITE" id="PS50948">
    <property type="entry name" value="PAN"/>
    <property type="match status" value="1"/>
</dbReference>
<proteinExistence type="predicted"/>
<evidence type="ECO:0000313" key="3">
    <source>
        <dbReference type="EMBL" id="CRZ00798.1"/>
    </source>
</evidence>
<sequence length="192" mass="21116">MVYIIACHQISYTMLLLIFILLMAIDVHGQTPNGYALVSDNDYIIAGSEGVVIAGIATVKECAERCNADKQCQSFLFTTGLNTMCTVYSLRRCQTPAVHDPQLTAASGILFEKTASLVNPDNFIVFNMNCGSYTGNVLRSTSRIFQPSQNRTVILEGARSFTLACQQDCARFVVISGSAYLTKSRKNLFPKF</sequence>
<dbReference type="AlphaFoldDB" id="A0A0H5QFI6"/>
<organism evidence="3">
    <name type="scientific">Spongospora subterranea</name>
    <dbReference type="NCBI Taxonomy" id="70186"/>
    <lineage>
        <taxon>Eukaryota</taxon>
        <taxon>Sar</taxon>
        <taxon>Rhizaria</taxon>
        <taxon>Endomyxa</taxon>
        <taxon>Phytomyxea</taxon>
        <taxon>Plasmodiophorida</taxon>
        <taxon>Plasmodiophoridae</taxon>
        <taxon>Spongospora</taxon>
    </lineage>
</organism>